<evidence type="ECO:0000256" key="1">
    <source>
        <dbReference type="SAM" id="MobiDB-lite"/>
    </source>
</evidence>
<evidence type="ECO:0000259" key="2">
    <source>
        <dbReference type="PROSITE" id="PS50404"/>
    </source>
</evidence>
<accession>A0ABQ8GRI0</accession>
<reference evidence="3 4" key="1">
    <citation type="journal article" date="2021" name="Nat. Commun.">
        <title>Genetic determinants of endophytism in the Arabidopsis root mycobiome.</title>
        <authorList>
            <person name="Mesny F."/>
            <person name="Miyauchi S."/>
            <person name="Thiergart T."/>
            <person name="Pickel B."/>
            <person name="Atanasova L."/>
            <person name="Karlsson M."/>
            <person name="Huettel B."/>
            <person name="Barry K.W."/>
            <person name="Haridas S."/>
            <person name="Chen C."/>
            <person name="Bauer D."/>
            <person name="Andreopoulos W."/>
            <person name="Pangilinan J."/>
            <person name="LaButti K."/>
            <person name="Riley R."/>
            <person name="Lipzen A."/>
            <person name="Clum A."/>
            <person name="Drula E."/>
            <person name="Henrissat B."/>
            <person name="Kohler A."/>
            <person name="Grigoriev I.V."/>
            <person name="Martin F.M."/>
            <person name="Hacquard S."/>
        </authorList>
    </citation>
    <scope>NUCLEOTIDE SEQUENCE [LARGE SCALE GENOMIC DNA]</scope>
    <source>
        <strain evidence="3 4">MPI-SDFR-AT-0080</strain>
    </source>
</reference>
<dbReference type="InterPro" id="IPR004045">
    <property type="entry name" value="Glutathione_S-Trfase_N"/>
</dbReference>
<protein>
    <recommendedName>
        <fullName evidence="2">GST N-terminal domain-containing protein</fullName>
    </recommendedName>
</protein>
<dbReference type="PROSITE" id="PS50404">
    <property type="entry name" value="GST_NTER"/>
    <property type="match status" value="1"/>
</dbReference>
<proteinExistence type="predicted"/>
<dbReference type="EMBL" id="JAGTJR010000002">
    <property type="protein sequence ID" value="KAH7063096.1"/>
    <property type="molecule type" value="Genomic_DNA"/>
</dbReference>
<feature type="region of interest" description="Disordered" evidence="1">
    <location>
        <begin position="173"/>
        <end position="193"/>
    </location>
</feature>
<dbReference type="Gene3D" id="3.40.30.110">
    <property type="match status" value="2"/>
</dbReference>
<sequence length="413" mass="45342">MQRDKTPPILLFGYHSSLFTRKARLALHLLRLPTTYLTVPSMPPRRLLLRSFALPYRKIPVLCIGARDLYVDTTLITEALESRFAHRPRTLFPPDERGRTRRADQRLWTRFFADAPLFRTMTGVVPPRVWRSRFGADRGQLVGHALDAGKLAAKVPRNIAQLDSWLSVLEEQVRAEEGGGGGEGRAEPPSPWLRGTARPALADLALYAQLDWGLGIAVGAGVGDLTAGAAVDGCAAPDVLRSSSFDPASPAEREAAGENARAREWLSGVWTPSRYPALWRWFHAFRAYVEALPDLEEVVDGVSDGEKEKIVVEKMRGTGSEEVGLRESMVGEAARRGEGAMDEVIGLREGAEVVVTPDDTGRGDPTYGTLLATSPEEVVIKPRTIGDEPPLVDVRVHFPRMGFVVRPVAEAML</sequence>
<dbReference type="InterPro" id="IPR036249">
    <property type="entry name" value="Thioredoxin-like_sf"/>
</dbReference>
<dbReference type="Proteomes" id="UP000774617">
    <property type="component" value="Unassembled WGS sequence"/>
</dbReference>
<evidence type="ECO:0000313" key="3">
    <source>
        <dbReference type="EMBL" id="KAH7063096.1"/>
    </source>
</evidence>
<evidence type="ECO:0000313" key="4">
    <source>
        <dbReference type="Proteomes" id="UP000774617"/>
    </source>
</evidence>
<name>A0ABQ8GRI0_9PEZI</name>
<gene>
    <name evidence="3" type="ORF">B0J12DRAFT_157808</name>
</gene>
<feature type="domain" description="GST N-terminal" evidence="2">
    <location>
        <begin position="7"/>
        <end position="88"/>
    </location>
</feature>
<keyword evidence="4" id="KW-1185">Reference proteome</keyword>
<organism evidence="3 4">
    <name type="scientific">Macrophomina phaseolina</name>
    <dbReference type="NCBI Taxonomy" id="35725"/>
    <lineage>
        <taxon>Eukaryota</taxon>
        <taxon>Fungi</taxon>
        <taxon>Dikarya</taxon>
        <taxon>Ascomycota</taxon>
        <taxon>Pezizomycotina</taxon>
        <taxon>Dothideomycetes</taxon>
        <taxon>Dothideomycetes incertae sedis</taxon>
        <taxon>Botryosphaeriales</taxon>
        <taxon>Botryosphaeriaceae</taxon>
        <taxon>Macrophomina</taxon>
    </lineage>
</organism>
<dbReference type="Pfam" id="PF13417">
    <property type="entry name" value="GST_N_3"/>
    <property type="match status" value="1"/>
</dbReference>
<dbReference type="SUPFAM" id="SSF52833">
    <property type="entry name" value="Thioredoxin-like"/>
    <property type="match status" value="1"/>
</dbReference>
<comment type="caution">
    <text evidence="3">The sequence shown here is derived from an EMBL/GenBank/DDBJ whole genome shotgun (WGS) entry which is preliminary data.</text>
</comment>